<dbReference type="InterPro" id="IPR053746">
    <property type="entry name" value="Viral_HT_Connector_Assembly"/>
</dbReference>
<accession>J0L7H9</accession>
<dbReference type="EMBL" id="AYYH01000039">
    <property type="protein sequence ID" value="KRN08955.1"/>
    <property type="molecule type" value="Genomic_DNA"/>
</dbReference>
<dbReference type="AlphaFoldDB" id="J0L7H9"/>
<dbReference type="InterPro" id="IPR021146">
    <property type="entry name" value="Phage_gp6-like_head-tail"/>
</dbReference>
<gene>
    <name evidence="1" type="ORF">FD00_GL001519</name>
</gene>
<name>J0L7H9_9LACO</name>
<evidence type="ECO:0000313" key="1">
    <source>
        <dbReference type="EMBL" id="KRN08955.1"/>
    </source>
</evidence>
<keyword evidence="2" id="KW-1185">Reference proteome</keyword>
<dbReference type="Pfam" id="PF05135">
    <property type="entry name" value="Phage_connect_1"/>
    <property type="match status" value="1"/>
</dbReference>
<evidence type="ECO:0000313" key="2">
    <source>
        <dbReference type="Proteomes" id="UP000050898"/>
    </source>
</evidence>
<dbReference type="OrthoDB" id="1701341at2"/>
<reference evidence="1 2" key="1">
    <citation type="journal article" date="2015" name="Genome Announc.">
        <title>Expanding the biotechnology potential of lactobacilli through comparative genomics of 213 strains and associated genera.</title>
        <authorList>
            <person name="Sun Z."/>
            <person name="Harris H.M."/>
            <person name="McCann A."/>
            <person name="Guo C."/>
            <person name="Argimon S."/>
            <person name="Zhang W."/>
            <person name="Yang X."/>
            <person name="Jeffery I.B."/>
            <person name="Cooney J.C."/>
            <person name="Kagawa T.F."/>
            <person name="Liu W."/>
            <person name="Song Y."/>
            <person name="Salvetti E."/>
            <person name="Wrobel A."/>
            <person name="Rasinkangas P."/>
            <person name="Parkhill J."/>
            <person name="Rea M.C."/>
            <person name="O'Sullivan O."/>
            <person name="Ritari J."/>
            <person name="Douillard F.P."/>
            <person name="Paul Ross R."/>
            <person name="Yang R."/>
            <person name="Briner A.E."/>
            <person name="Felis G.E."/>
            <person name="de Vos W.M."/>
            <person name="Barrangou R."/>
            <person name="Klaenhammer T.R."/>
            <person name="Caufield P.W."/>
            <person name="Cui Y."/>
            <person name="Zhang H."/>
            <person name="O'Toole P.W."/>
        </authorList>
    </citation>
    <scope>NUCLEOTIDE SEQUENCE [LARGE SCALE GENOMIC DNA]</scope>
    <source>
        <strain evidence="1 2">DSM 20444</strain>
    </source>
</reference>
<dbReference type="Proteomes" id="UP000050898">
    <property type="component" value="Unassembled WGS sequence"/>
</dbReference>
<comment type="caution">
    <text evidence="1">The sequence shown here is derived from an EMBL/GenBank/DDBJ whole genome shotgun (WGS) entry which is preliminary data.</text>
</comment>
<dbReference type="PATRIC" id="fig|1046596.6.peg.1601"/>
<sequence length="118" mass="13203">MADTENPILASIKLRIGISDTIQDGLLSDLITDAQDRIMSYINQDGDVALKALPSSINWIVKDIVIKMYNRIGDEGKTSSGESDISNSWESIDLSEYANSLDQYRKSSLRRRSGMRFV</sequence>
<proteinExistence type="predicted"/>
<dbReference type="GeneID" id="98316638"/>
<dbReference type="Gene3D" id="1.10.246.150">
    <property type="match status" value="1"/>
</dbReference>
<dbReference type="RefSeq" id="WP_003687867.1">
    <property type="nucleotide sequence ID" value="NZ_AKKT01000031.1"/>
</dbReference>
<protein>
    <submittedName>
        <fullName evidence="1">Uncharacterized protein</fullName>
    </submittedName>
</protein>
<organism evidence="1 2">
    <name type="scientific">Liquorilactobacillus mali KCTC 3596 = DSM 20444</name>
    <dbReference type="NCBI Taxonomy" id="1046596"/>
    <lineage>
        <taxon>Bacteria</taxon>
        <taxon>Bacillati</taxon>
        <taxon>Bacillota</taxon>
        <taxon>Bacilli</taxon>
        <taxon>Lactobacillales</taxon>
        <taxon>Lactobacillaceae</taxon>
        <taxon>Liquorilactobacillus</taxon>
    </lineage>
</organism>